<keyword evidence="1" id="KW-0472">Membrane</keyword>
<evidence type="ECO:0000313" key="2">
    <source>
        <dbReference type="EMBL" id="KAF1013048.1"/>
    </source>
</evidence>
<dbReference type="Proteomes" id="UP000487117">
    <property type="component" value="Unassembled WGS sequence"/>
</dbReference>
<comment type="caution">
    <text evidence="2">The sequence shown here is derived from an EMBL/GenBank/DDBJ whole genome shotgun (WGS) entry which is preliminary data.</text>
</comment>
<name>A0A7V8FDC0_STEMA</name>
<reference evidence="3" key="1">
    <citation type="journal article" date="2020" name="MBio">
        <title>Horizontal gene transfer to a defensive symbiont with a reduced genome amongst a multipartite beetle microbiome.</title>
        <authorList>
            <person name="Waterworth S.C."/>
            <person name="Florez L.V."/>
            <person name="Rees E.R."/>
            <person name="Hertweck C."/>
            <person name="Kaltenpoth M."/>
            <person name="Kwan J.C."/>
        </authorList>
    </citation>
    <scope>NUCLEOTIDE SEQUENCE [LARGE SCALE GENOMIC DNA]</scope>
</reference>
<keyword evidence="1" id="KW-1133">Transmembrane helix</keyword>
<sequence length="92" mass="10041">MAPEMGWMQWLIWGTGTLVFGAIILGVFIAAWRAGKRAPEQLSAAAHVAREQALPDSVQAELAALNQAKDNGQLSEMDYEQQRAQVLARPHG</sequence>
<feature type="transmembrane region" description="Helical" evidence="1">
    <location>
        <begin position="12"/>
        <end position="32"/>
    </location>
</feature>
<dbReference type="EMBL" id="WNDS01000006">
    <property type="protein sequence ID" value="KAF1013048.1"/>
    <property type="molecule type" value="Genomic_DNA"/>
</dbReference>
<accession>A0A7V8FDC0</accession>
<evidence type="ECO:0000256" key="1">
    <source>
        <dbReference type="SAM" id="Phobius"/>
    </source>
</evidence>
<evidence type="ECO:0008006" key="4">
    <source>
        <dbReference type="Google" id="ProtNLM"/>
    </source>
</evidence>
<evidence type="ECO:0000313" key="3">
    <source>
        <dbReference type="Proteomes" id="UP000487117"/>
    </source>
</evidence>
<protein>
    <recommendedName>
        <fullName evidence="4">SHOCT domain-containing protein</fullName>
    </recommendedName>
</protein>
<gene>
    <name evidence="2" type="ORF">GAK31_03875</name>
</gene>
<organism evidence="2 3">
    <name type="scientific">Stenotrophomonas maltophilia</name>
    <name type="common">Pseudomonas maltophilia</name>
    <name type="synonym">Xanthomonas maltophilia</name>
    <dbReference type="NCBI Taxonomy" id="40324"/>
    <lineage>
        <taxon>Bacteria</taxon>
        <taxon>Pseudomonadati</taxon>
        <taxon>Pseudomonadota</taxon>
        <taxon>Gammaproteobacteria</taxon>
        <taxon>Lysobacterales</taxon>
        <taxon>Lysobacteraceae</taxon>
        <taxon>Stenotrophomonas</taxon>
        <taxon>Stenotrophomonas maltophilia group</taxon>
    </lineage>
</organism>
<dbReference type="AlphaFoldDB" id="A0A7V8FDC0"/>
<keyword evidence="1" id="KW-0812">Transmembrane</keyword>
<proteinExistence type="predicted"/>